<dbReference type="EMBL" id="NGFO01000022">
    <property type="protein sequence ID" value="OUC77285.1"/>
    <property type="molecule type" value="Genomic_DNA"/>
</dbReference>
<dbReference type="Proteomes" id="UP000194632">
    <property type="component" value="Unassembled WGS sequence"/>
</dbReference>
<dbReference type="STRING" id="417102.CA982_17825"/>
<organism evidence="1 2">
    <name type="scientific">Gordonia lacunae</name>
    <dbReference type="NCBI Taxonomy" id="417102"/>
    <lineage>
        <taxon>Bacteria</taxon>
        <taxon>Bacillati</taxon>
        <taxon>Actinomycetota</taxon>
        <taxon>Actinomycetes</taxon>
        <taxon>Mycobacteriales</taxon>
        <taxon>Gordoniaceae</taxon>
        <taxon>Gordonia</taxon>
    </lineage>
</organism>
<protein>
    <recommendedName>
        <fullName evidence="3">DNA helicase DnaB-like N-terminal domain-containing protein</fullName>
    </recommendedName>
</protein>
<dbReference type="OrthoDB" id="9913414at2"/>
<name>A0A243Q714_9ACTN</name>
<dbReference type="AlphaFoldDB" id="A0A243Q714"/>
<comment type="caution">
    <text evidence="1">The sequence shown here is derived from an EMBL/GenBank/DDBJ whole genome shotgun (WGS) entry which is preliminary data.</text>
</comment>
<accession>A0A243Q714</accession>
<proteinExistence type="predicted"/>
<dbReference type="InterPro" id="IPR016136">
    <property type="entry name" value="DNA_helicase_N/primase_C"/>
</dbReference>
<keyword evidence="2" id="KW-1185">Reference proteome</keyword>
<dbReference type="RefSeq" id="WP_086536613.1">
    <property type="nucleotide sequence ID" value="NZ_NGFO01000022.1"/>
</dbReference>
<gene>
    <name evidence="1" type="ORF">CA982_17825</name>
</gene>
<reference evidence="1 2" key="1">
    <citation type="submission" date="2017-05" db="EMBL/GenBank/DDBJ databases">
        <title>Biotechnological potential of actinobacteria isolated from South African environments.</title>
        <authorList>
            <person name="Le Roes-Hill M."/>
            <person name="Prins A."/>
            <person name="Durrell K.A."/>
        </authorList>
    </citation>
    <scope>NUCLEOTIDE SEQUENCE [LARGE SCALE GENOMIC DNA]</scope>
    <source>
        <strain evidence="1">BS2</strain>
    </source>
</reference>
<evidence type="ECO:0000313" key="2">
    <source>
        <dbReference type="Proteomes" id="UP000194632"/>
    </source>
</evidence>
<dbReference type="Gene3D" id="1.10.860.10">
    <property type="entry name" value="DNAb Helicase, Chain A"/>
    <property type="match status" value="1"/>
</dbReference>
<sequence>MSATLTVSLLAATFDASPGMIVSALTLVTPEDVRLLDAPTAECLDMVLAMAKNGDQPAPVLLNAELMRHGLYSGHRGELVKNRVLDAVTTAVPGVRVFEYASAVLAEVVRARMISAADAIAERARDGAEADAWQTFIREGAAVRMLWERLCAARGVAA</sequence>
<evidence type="ECO:0008006" key="3">
    <source>
        <dbReference type="Google" id="ProtNLM"/>
    </source>
</evidence>
<evidence type="ECO:0000313" key="1">
    <source>
        <dbReference type="EMBL" id="OUC77285.1"/>
    </source>
</evidence>